<evidence type="ECO:0000313" key="2">
    <source>
        <dbReference type="Proteomes" id="UP000279833"/>
    </source>
</evidence>
<proteinExistence type="predicted"/>
<gene>
    <name evidence="1" type="ORF">SCUD_LOCUS759</name>
</gene>
<keyword evidence="2" id="KW-1185">Reference proteome</keyword>
<dbReference type="WBParaSite" id="SCUD_0000075801-mRNA-1">
    <property type="protein sequence ID" value="SCUD_0000075801-mRNA-1"/>
    <property type="gene ID" value="SCUD_0000075801"/>
</dbReference>
<reference evidence="1 2" key="2">
    <citation type="submission" date="2018-11" db="EMBL/GenBank/DDBJ databases">
        <authorList>
            <consortium name="Pathogen Informatics"/>
        </authorList>
    </citation>
    <scope>NUCLEOTIDE SEQUENCE [LARGE SCALE GENOMIC DNA]</scope>
    <source>
        <strain evidence="1">Dakar</strain>
        <strain evidence="2">Dakar, Senegal</strain>
    </source>
</reference>
<accession>A0A183JDJ6</accession>
<dbReference type="AlphaFoldDB" id="A0A183JDJ6"/>
<evidence type="ECO:0000313" key="1">
    <source>
        <dbReference type="EMBL" id="VDO63644.1"/>
    </source>
</evidence>
<sequence>MDIEALHTDIPIGLPLWLIKVITMVVRQIKRGKADGPENIPDEALVSDIEMTVNILHVLFREITEEGQVPSTLKEQYLIKMSRKGDLSKYENYRNITLQSIRGNFLKSVAEINERFARRSSLRLA</sequence>
<reference evidence="3" key="1">
    <citation type="submission" date="2016-06" db="UniProtKB">
        <authorList>
            <consortium name="WormBaseParasite"/>
        </authorList>
    </citation>
    <scope>IDENTIFICATION</scope>
</reference>
<organism evidence="3">
    <name type="scientific">Schistosoma curassoni</name>
    <dbReference type="NCBI Taxonomy" id="6186"/>
    <lineage>
        <taxon>Eukaryota</taxon>
        <taxon>Metazoa</taxon>
        <taxon>Spiralia</taxon>
        <taxon>Lophotrochozoa</taxon>
        <taxon>Platyhelminthes</taxon>
        <taxon>Trematoda</taxon>
        <taxon>Digenea</taxon>
        <taxon>Strigeidida</taxon>
        <taxon>Schistosomatoidea</taxon>
        <taxon>Schistosomatidae</taxon>
        <taxon>Schistosoma</taxon>
    </lineage>
</organism>
<protein>
    <submittedName>
        <fullName evidence="3">GINS complex subunit 2</fullName>
    </submittedName>
</protein>
<name>A0A183JDJ6_9TREM</name>
<evidence type="ECO:0000313" key="3">
    <source>
        <dbReference type="WBParaSite" id="SCUD_0000075801-mRNA-1"/>
    </source>
</evidence>
<dbReference type="EMBL" id="UZAK01000557">
    <property type="protein sequence ID" value="VDO63644.1"/>
    <property type="molecule type" value="Genomic_DNA"/>
</dbReference>
<dbReference type="Proteomes" id="UP000279833">
    <property type="component" value="Unassembled WGS sequence"/>
</dbReference>